<evidence type="ECO:0000256" key="10">
    <source>
        <dbReference type="ARBA" id="ARBA00022801"/>
    </source>
</evidence>
<dbReference type="PANTHER" id="PTHR42648:SF11">
    <property type="entry name" value="TRANSPOSON TY4-P GAG-POL POLYPROTEIN"/>
    <property type="match status" value="1"/>
</dbReference>
<dbReference type="PANTHER" id="PTHR42648">
    <property type="entry name" value="TRANSPOSASE, PUTATIVE-RELATED"/>
    <property type="match status" value="1"/>
</dbReference>
<comment type="catalytic activity">
    <reaction evidence="19">
        <text>DNA(n) + a 2'-deoxyribonucleoside 5'-triphosphate = DNA(n+1) + diphosphate</text>
        <dbReference type="Rhea" id="RHEA:22508"/>
        <dbReference type="Rhea" id="RHEA-COMP:17339"/>
        <dbReference type="Rhea" id="RHEA-COMP:17340"/>
        <dbReference type="ChEBI" id="CHEBI:33019"/>
        <dbReference type="ChEBI" id="CHEBI:61560"/>
        <dbReference type="ChEBI" id="CHEBI:173112"/>
        <dbReference type="EC" id="2.7.7.49"/>
    </reaction>
</comment>
<evidence type="ECO:0000256" key="6">
    <source>
        <dbReference type="ARBA" id="ARBA00022722"/>
    </source>
</evidence>
<keyword evidence="7" id="KW-0479">Metal-binding</keyword>
<comment type="catalytic activity">
    <reaction evidence="20">
        <text>DNA(n) + a 2'-deoxyribonucleoside 5'-triphosphate = DNA(n+1) + diphosphate</text>
        <dbReference type="Rhea" id="RHEA:22508"/>
        <dbReference type="Rhea" id="RHEA-COMP:17339"/>
        <dbReference type="Rhea" id="RHEA-COMP:17340"/>
        <dbReference type="ChEBI" id="CHEBI:33019"/>
        <dbReference type="ChEBI" id="CHEBI:61560"/>
        <dbReference type="ChEBI" id="CHEBI:173112"/>
        <dbReference type="EC" id="2.7.7.7"/>
    </reaction>
</comment>
<dbReference type="InterPro" id="IPR001584">
    <property type="entry name" value="Integrase_cat-core"/>
</dbReference>
<keyword evidence="24" id="KW-1185">Reference proteome</keyword>
<keyword evidence="15" id="KW-0695">RNA-directed DNA polymerase</keyword>
<evidence type="ECO:0000256" key="18">
    <source>
        <dbReference type="ARBA" id="ARBA00023172"/>
    </source>
</evidence>
<name>A0A9Q3K6U5_9BASI</name>
<comment type="function">
    <text evidence="1">The aspartyl protease (PR) mediates the proteolytic cleavages of the Gag and Gag-Pol polyproteins after assembly of the VLP.</text>
</comment>
<evidence type="ECO:0000256" key="1">
    <source>
        <dbReference type="ARBA" id="ARBA00002180"/>
    </source>
</evidence>
<accession>A0A9Q3K6U5</accession>
<evidence type="ECO:0000256" key="11">
    <source>
        <dbReference type="ARBA" id="ARBA00022840"/>
    </source>
</evidence>
<dbReference type="GO" id="GO:0006508">
    <property type="term" value="P:proteolysis"/>
    <property type="evidence" value="ECO:0007669"/>
    <property type="project" value="UniProtKB-KW"/>
</dbReference>
<dbReference type="Pfam" id="PF22936">
    <property type="entry name" value="Pol_BBD"/>
    <property type="match status" value="1"/>
</dbReference>
<evidence type="ECO:0000259" key="22">
    <source>
        <dbReference type="PROSITE" id="PS50994"/>
    </source>
</evidence>
<keyword evidence="18" id="KW-0233">DNA recombination</keyword>
<dbReference type="Pfam" id="PF00665">
    <property type="entry name" value="rve"/>
    <property type="match status" value="1"/>
</dbReference>
<evidence type="ECO:0000256" key="5">
    <source>
        <dbReference type="ARBA" id="ARBA00022695"/>
    </source>
</evidence>
<keyword evidence="10" id="KW-0378">Hydrolase</keyword>
<dbReference type="GO" id="GO:0004519">
    <property type="term" value="F:endonuclease activity"/>
    <property type="evidence" value="ECO:0007669"/>
    <property type="project" value="UniProtKB-KW"/>
</dbReference>
<evidence type="ECO:0000256" key="20">
    <source>
        <dbReference type="ARBA" id="ARBA00049244"/>
    </source>
</evidence>
<dbReference type="GO" id="GO:0003964">
    <property type="term" value="F:RNA-directed DNA polymerase activity"/>
    <property type="evidence" value="ECO:0007669"/>
    <property type="project" value="UniProtKB-KW"/>
</dbReference>
<keyword evidence="16" id="KW-0239">DNA-directed DNA polymerase</keyword>
<comment type="caution">
    <text evidence="23">The sequence shown here is derived from an EMBL/GenBank/DDBJ whole genome shotgun (WGS) entry which is preliminary data.</text>
</comment>
<evidence type="ECO:0000256" key="7">
    <source>
        <dbReference type="ARBA" id="ARBA00022723"/>
    </source>
</evidence>
<dbReference type="GO" id="GO:0015074">
    <property type="term" value="P:DNA integration"/>
    <property type="evidence" value="ECO:0007669"/>
    <property type="project" value="UniProtKB-KW"/>
</dbReference>
<keyword evidence="6" id="KW-0540">Nuclease</keyword>
<dbReference type="GO" id="GO:0046872">
    <property type="term" value="F:metal ion binding"/>
    <property type="evidence" value="ECO:0007669"/>
    <property type="project" value="UniProtKB-KW"/>
</dbReference>
<keyword evidence="3" id="KW-1188">Viral release from host cell</keyword>
<feature type="region of interest" description="Disordered" evidence="21">
    <location>
        <begin position="489"/>
        <end position="508"/>
    </location>
</feature>
<evidence type="ECO:0000256" key="19">
    <source>
        <dbReference type="ARBA" id="ARBA00048173"/>
    </source>
</evidence>
<dbReference type="EMBL" id="AVOT02096150">
    <property type="protein sequence ID" value="MBW0575382.1"/>
    <property type="molecule type" value="Genomic_DNA"/>
</dbReference>
<dbReference type="Gene3D" id="3.30.420.10">
    <property type="entry name" value="Ribonuclease H-like superfamily/Ribonuclease H"/>
    <property type="match status" value="1"/>
</dbReference>
<organism evidence="23 24">
    <name type="scientific">Austropuccinia psidii MF-1</name>
    <dbReference type="NCBI Taxonomy" id="1389203"/>
    <lineage>
        <taxon>Eukaryota</taxon>
        <taxon>Fungi</taxon>
        <taxon>Dikarya</taxon>
        <taxon>Basidiomycota</taxon>
        <taxon>Pucciniomycotina</taxon>
        <taxon>Pucciniomycetes</taxon>
        <taxon>Pucciniales</taxon>
        <taxon>Sphaerophragmiaceae</taxon>
        <taxon>Austropuccinia</taxon>
    </lineage>
</organism>
<proteinExistence type="predicted"/>
<dbReference type="GO" id="GO:0003887">
    <property type="term" value="F:DNA-directed DNA polymerase activity"/>
    <property type="evidence" value="ECO:0007669"/>
    <property type="project" value="UniProtKB-KW"/>
</dbReference>
<dbReference type="InterPro" id="IPR012337">
    <property type="entry name" value="RNaseH-like_sf"/>
</dbReference>
<keyword evidence="2" id="KW-0815">Transposition</keyword>
<keyword evidence="8" id="KW-0547">Nucleotide-binding</keyword>
<dbReference type="SUPFAM" id="SSF53098">
    <property type="entry name" value="Ribonuclease H-like"/>
    <property type="match status" value="1"/>
</dbReference>
<reference evidence="23" key="1">
    <citation type="submission" date="2021-03" db="EMBL/GenBank/DDBJ databases">
        <title>Draft genome sequence of rust myrtle Austropuccinia psidii MF-1, a brazilian biotype.</title>
        <authorList>
            <person name="Quecine M.C."/>
            <person name="Pachon D.M.R."/>
            <person name="Bonatelli M.L."/>
            <person name="Correr F.H."/>
            <person name="Franceschini L.M."/>
            <person name="Leite T.F."/>
            <person name="Margarido G.R.A."/>
            <person name="Almeida C.A."/>
            <person name="Ferrarezi J.A."/>
            <person name="Labate C.A."/>
        </authorList>
    </citation>
    <scope>NUCLEOTIDE SEQUENCE</scope>
    <source>
        <strain evidence="23">MF-1</strain>
    </source>
</reference>
<evidence type="ECO:0000256" key="14">
    <source>
        <dbReference type="ARBA" id="ARBA00022908"/>
    </source>
</evidence>
<dbReference type="GO" id="GO:0032196">
    <property type="term" value="P:transposition"/>
    <property type="evidence" value="ECO:0007669"/>
    <property type="project" value="UniProtKB-KW"/>
</dbReference>
<keyword evidence="9" id="KW-0255">Endonuclease</keyword>
<keyword evidence="17" id="KW-0917">Virion maturation</keyword>
<evidence type="ECO:0000256" key="2">
    <source>
        <dbReference type="ARBA" id="ARBA00022578"/>
    </source>
</evidence>
<gene>
    <name evidence="23" type="ORF">O181_115097</name>
</gene>
<dbReference type="InterPro" id="IPR036397">
    <property type="entry name" value="RNaseH_sf"/>
</dbReference>
<sequence>MLIEPPNSIKINPIYLKKKEMVYYFIVGHLDNENYDKFVSDEDEEPHNLWNNIKENYASSSGENIASHFGKLFSIKSPPSSSGLSEAISSFHSTLKLLRGLSPSLFAADIMVQVLAFYVLQLLPETCRHVSTAIFHSIKVSAKIPTVEELFKEVELDILRQSGMEDQASLALQLQSKCFQLFPEKQEAYHWRRDDKNQQVTSSALAVCNNINYISNKPDLDSGCSNTIAPTADLFSKISPSCETLLAANGSDMKVTSEGTLHLNTTTGKISIPNSLIVPSASSVLVSLGPFLNDGATLKGFKGGANLFDQNGNLILTTRIVNNVLLIDTPPSNVALSSIASFPFILHKSLGHPRNRIAAKMWPNVDFSNLSCASCSLGKSHRFSFSGTLPTPLNVLDVVHMDLCGPISPASRGGNRYIFQIIDGHSCMRFVYPLSTNSECFKSFVKFQNLVENLKGRTIKTVVSDDSGEFVNSRFRHLFDVKGIQHLPTAPYTPQQNPVAERGNGSLL</sequence>
<keyword evidence="4" id="KW-0645">Protease</keyword>
<dbReference type="GO" id="GO:0005524">
    <property type="term" value="F:ATP binding"/>
    <property type="evidence" value="ECO:0007669"/>
    <property type="project" value="UniProtKB-KW"/>
</dbReference>
<keyword evidence="11" id="KW-0067">ATP-binding</keyword>
<keyword evidence="16" id="KW-0808">Transferase</keyword>
<feature type="domain" description="Integrase catalytic" evidence="22">
    <location>
        <begin position="386"/>
        <end position="508"/>
    </location>
</feature>
<dbReference type="InterPro" id="IPR039537">
    <property type="entry name" value="Retrotran_Ty1/copia-like"/>
</dbReference>
<evidence type="ECO:0000256" key="15">
    <source>
        <dbReference type="ARBA" id="ARBA00022918"/>
    </source>
</evidence>
<evidence type="ECO:0000313" key="24">
    <source>
        <dbReference type="Proteomes" id="UP000765509"/>
    </source>
</evidence>
<evidence type="ECO:0000256" key="3">
    <source>
        <dbReference type="ARBA" id="ARBA00022612"/>
    </source>
</evidence>
<dbReference type="GO" id="GO:0003723">
    <property type="term" value="F:RNA binding"/>
    <property type="evidence" value="ECO:0007669"/>
    <property type="project" value="UniProtKB-KW"/>
</dbReference>
<protein>
    <recommendedName>
        <fullName evidence="22">Integrase catalytic domain-containing protein</fullName>
    </recommendedName>
</protein>
<evidence type="ECO:0000256" key="8">
    <source>
        <dbReference type="ARBA" id="ARBA00022741"/>
    </source>
</evidence>
<keyword evidence="14" id="KW-0229">DNA integration</keyword>
<evidence type="ECO:0000256" key="13">
    <source>
        <dbReference type="ARBA" id="ARBA00022884"/>
    </source>
</evidence>
<dbReference type="GO" id="GO:0008233">
    <property type="term" value="F:peptidase activity"/>
    <property type="evidence" value="ECO:0007669"/>
    <property type="project" value="UniProtKB-KW"/>
</dbReference>
<keyword evidence="5" id="KW-0548">Nucleotidyltransferase</keyword>
<keyword evidence="12" id="KW-0460">Magnesium</keyword>
<dbReference type="GO" id="GO:0006310">
    <property type="term" value="P:DNA recombination"/>
    <property type="evidence" value="ECO:0007669"/>
    <property type="project" value="UniProtKB-KW"/>
</dbReference>
<dbReference type="InterPro" id="IPR054722">
    <property type="entry name" value="PolX-like_BBD"/>
</dbReference>
<evidence type="ECO:0000256" key="9">
    <source>
        <dbReference type="ARBA" id="ARBA00022759"/>
    </source>
</evidence>
<evidence type="ECO:0000313" key="23">
    <source>
        <dbReference type="EMBL" id="MBW0575382.1"/>
    </source>
</evidence>
<keyword evidence="13" id="KW-0694">RNA-binding</keyword>
<evidence type="ECO:0000256" key="12">
    <source>
        <dbReference type="ARBA" id="ARBA00022842"/>
    </source>
</evidence>
<evidence type="ECO:0000256" key="16">
    <source>
        <dbReference type="ARBA" id="ARBA00022932"/>
    </source>
</evidence>
<evidence type="ECO:0000256" key="21">
    <source>
        <dbReference type="SAM" id="MobiDB-lite"/>
    </source>
</evidence>
<evidence type="ECO:0000256" key="4">
    <source>
        <dbReference type="ARBA" id="ARBA00022670"/>
    </source>
</evidence>
<dbReference type="GO" id="GO:0005634">
    <property type="term" value="C:nucleus"/>
    <property type="evidence" value="ECO:0007669"/>
    <property type="project" value="UniProtKB-ARBA"/>
</dbReference>
<evidence type="ECO:0000256" key="17">
    <source>
        <dbReference type="ARBA" id="ARBA00023113"/>
    </source>
</evidence>
<dbReference type="Proteomes" id="UP000765509">
    <property type="component" value="Unassembled WGS sequence"/>
</dbReference>
<dbReference type="PROSITE" id="PS50994">
    <property type="entry name" value="INTEGRASE"/>
    <property type="match status" value="1"/>
</dbReference>
<dbReference type="AlphaFoldDB" id="A0A9Q3K6U5"/>